<dbReference type="PRINTS" id="PR00368">
    <property type="entry name" value="FADPNR"/>
</dbReference>
<dbReference type="InterPro" id="IPR036188">
    <property type="entry name" value="FAD/NAD-bd_sf"/>
</dbReference>
<evidence type="ECO:0000256" key="2">
    <source>
        <dbReference type="ARBA" id="ARBA00007532"/>
    </source>
</evidence>
<keyword evidence="7" id="KW-1185">Reference proteome</keyword>
<evidence type="ECO:0000256" key="1">
    <source>
        <dbReference type="ARBA" id="ARBA00001974"/>
    </source>
</evidence>
<accession>A0ABM0MF04</accession>
<feature type="non-terminal residue" evidence="8">
    <location>
        <position position="1"/>
    </location>
</feature>
<feature type="domain" description="FAD/NAD(P)-binding" evidence="6">
    <location>
        <begin position="5"/>
        <end position="119"/>
    </location>
</feature>
<keyword evidence="3" id="KW-0560">Oxidoreductase</keyword>
<evidence type="ECO:0000256" key="3">
    <source>
        <dbReference type="ARBA" id="ARBA00023002"/>
    </source>
</evidence>
<feature type="non-terminal residue" evidence="8">
    <location>
        <position position="124"/>
    </location>
</feature>
<evidence type="ECO:0000259" key="6">
    <source>
        <dbReference type="Pfam" id="PF07992"/>
    </source>
</evidence>
<protein>
    <submittedName>
        <fullName evidence="8">Glutathione reductase, mitochondrial-like</fullName>
    </submittedName>
</protein>
<evidence type="ECO:0000313" key="8">
    <source>
        <dbReference type="RefSeq" id="XP_006818595.1"/>
    </source>
</evidence>
<dbReference type="Proteomes" id="UP000694865">
    <property type="component" value="Unplaced"/>
</dbReference>
<reference evidence="8" key="1">
    <citation type="submission" date="2025-08" db="UniProtKB">
        <authorList>
            <consortium name="RefSeq"/>
        </authorList>
    </citation>
    <scope>IDENTIFICATION</scope>
    <source>
        <tissue evidence="8">Testes</tissue>
    </source>
</reference>
<dbReference type="InterPro" id="IPR023753">
    <property type="entry name" value="FAD/NAD-binding_dom"/>
</dbReference>
<dbReference type="InterPro" id="IPR046952">
    <property type="entry name" value="GSHR/TRXR-like"/>
</dbReference>
<evidence type="ECO:0000256" key="4">
    <source>
        <dbReference type="ARBA" id="ARBA00023157"/>
    </source>
</evidence>
<evidence type="ECO:0000313" key="7">
    <source>
        <dbReference type="Proteomes" id="UP000694865"/>
    </source>
</evidence>
<dbReference type="RefSeq" id="XP_006818595.1">
    <property type="nucleotide sequence ID" value="XM_006818532.1"/>
</dbReference>
<dbReference type="GeneID" id="102800933"/>
<keyword evidence="4" id="KW-1015">Disulfide bond</keyword>
<dbReference type="SUPFAM" id="SSF51905">
    <property type="entry name" value="FAD/NAD(P)-binding domain"/>
    <property type="match status" value="1"/>
</dbReference>
<dbReference type="PRINTS" id="PR00411">
    <property type="entry name" value="PNDRDTASEI"/>
</dbReference>
<proteinExistence type="inferred from homology"/>
<gene>
    <name evidence="8" type="primary">LOC102800933</name>
</gene>
<dbReference type="Pfam" id="PF07992">
    <property type="entry name" value="Pyr_redox_2"/>
    <property type="match status" value="1"/>
</dbReference>
<comment type="similarity">
    <text evidence="2">Belongs to the class-I pyridine nucleotide-disulfide oxidoreductase family.</text>
</comment>
<name>A0ABM0MF04_SACKO</name>
<dbReference type="PANTHER" id="PTHR42737">
    <property type="entry name" value="GLUTATHIONE REDUCTASE"/>
    <property type="match status" value="1"/>
</dbReference>
<sequence>SEHGITSDGFFELTDLPKKTVVVGAGYIAVEMAGILNTLGSDTSICIRFDQVLRNFDAMISKNLTESMESSGVKICRRTQVTSVKKELNGKLTLDTTTGAMNDVDCLLWAIGRIPNSDIGLEKV</sequence>
<dbReference type="PANTHER" id="PTHR42737:SF2">
    <property type="entry name" value="GLUTATHIONE REDUCTASE"/>
    <property type="match status" value="1"/>
</dbReference>
<comment type="cofactor">
    <cofactor evidence="1">
        <name>FAD</name>
        <dbReference type="ChEBI" id="CHEBI:57692"/>
    </cofactor>
</comment>
<dbReference type="Gene3D" id="3.50.50.60">
    <property type="entry name" value="FAD/NAD(P)-binding domain"/>
    <property type="match status" value="1"/>
</dbReference>
<evidence type="ECO:0000256" key="5">
    <source>
        <dbReference type="ARBA" id="ARBA00023284"/>
    </source>
</evidence>
<keyword evidence="5" id="KW-0676">Redox-active center</keyword>
<organism evidence="7 8">
    <name type="scientific">Saccoglossus kowalevskii</name>
    <name type="common">Acorn worm</name>
    <dbReference type="NCBI Taxonomy" id="10224"/>
    <lineage>
        <taxon>Eukaryota</taxon>
        <taxon>Metazoa</taxon>
        <taxon>Hemichordata</taxon>
        <taxon>Enteropneusta</taxon>
        <taxon>Harrimaniidae</taxon>
        <taxon>Saccoglossus</taxon>
    </lineage>
</organism>